<organism evidence="2 3">
    <name type="scientific">Amorphus orientalis</name>
    <dbReference type="NCBI Taxonomy" id="649198"/>
    <lineage>
        <taxon>Bacteria</taxon>
        <taxon>Pseudomonadati</taxon>
        <taxon>Pseudomonadota</taxon>
        <taxon>Alphaproteobacteria</taxon>
        <taxon>Hyphomicrobiales</taxon>
        <taxon>Amorphaceae</taxon>
        <taxon>Amorphus</taxon>
    </lineage>
</organism>
<accession>A0AAE3VLU1</accession>
<proteinExistence type="predicted"/>
<evidence type="ECO:0000256" key="1">
    <source>
        <dbReference type="SAM" id="Coils"/>
    </source>
</evidence>
<evidence type="ECO:0008006" key="4">
    <source>
        <dbReference type="Google" id="ProtNLM"/>
    </source>
</evidence>
<sequence length="384" mass="43767">MDHFKLTSWNIEHADKLIDDLEAENEDDRRKAEARRDAIRDEIAALEADILLVSEGPNGEARASRFFADVAPDYDLVVRGSEDRRDYGMRGTDATTGRQWIWFLIRNGTAIEGSLLHLDRWQDLTEANSGGEHANGRWDVSFPKFVTDHVAFDIDRNHSHWRHPQVLLASVNGERLEIIGAHLKSKFTRLRPRGDPTDEDFFSQNPRLVADLIKARTKITTECADIRHYIDHRFNTDANAAMIVAGDLNDGPGKERIERRFLYHDLLSTLQGEVFFARRFLNHALFDAPEGERWSVFFHDRLDPGRDPKILLDHILFSQSFTNNPQVENFAYKARTGGGLVEHEVHHAITGTRPKYAMTSDHKPVSMHFDLRDAAERPAGDAGG</sequence>
<dbReference type="EMBL" id="JAUSUL010000001">
    <property type="protein sequence ID" value="MDQ0314416.1"/>
    <property type="molecule type" value="Genomic_DNA"/>
</dbReference>
<dbReference type="SUPFAM" id="SSF56219">
    <property type="entry name" value="DNase I-like"/>
    <property type="match status" value="1"/>
</dbReference>
<gene>
    <name evidence="2" type="ORF">J2S73_000853</name>
</gene>
<dbReference type="InterPro" id="IPR036691">
    <property type="entry name" value="Endo/exonu/phosph_ase_sf"/>
</dbReference>
<reference evidence="2" key="1">
    <citation type="submission" date="2023-07" db="EMBL/GenBank/DDBJ databases">
        <title>Genomic Encyclopedia of Type Strains, Phase IV (KMG-IV): sequencing the most valuable type-strain genomes for metagenomic binning, comparative biology and taxonomic classification.</title>
        <authorList>
            <person name="Goeker M."/>
        </authorList>
    </citation>
    <scope>NUCLEOTIDE SEQUENCE</scope>
    <source>
        <strain evidence="2">DSM 21202</strain>
    </source>
</reference>
<dbReference type="Gene3D" id="3.60.10.10">
    <property type="entry name" value="Endonuclease/exonuclease/phosphatase"/>
    <property type="match status" value="1"/>
</dbReference>
<name>A0AAE3VLU1_9HYPH</name>
<evidence type="ECO:0000313" key="2">
    <source>
        <dbReference type="EMBL" id="MDQ0314416.1"/>
    </source>
</evidence>
<feature type="coiled-coil region" evidence="1">
    <location>
        <begin position="11"/>
        <end position="49"/>
    </location>
</feature>
<dbReference type="RefSeq" id="WP_306884191.1">
    <property type="nucleotide sequence ID" value="NZ_JAUSUL010000001.1"/>
</dbReference>
<evidence type="ECO:0000313" key="3">
    <source>
        <dbReference type="Proteomes" id="UP001229244"/>
    </source>
</evidence>
<protein>
    <recommendedName>
        <fullName evidence="4">Endonuclease/exonuclease/phosphatase domain-containing protein</fullName>
    </recommendedName>
</protein>
<dbReference type="AlphaFoldDB" id="A0AAE3VLU1"/>
<comment type="caution">
    <text evidence="2">The sequence shown here is derived from an EMBL/GenBank/DDBJ whole genome shotgun (WGS) entry which is preliminary data.</text>
</comment>
<keyword evidence="1" id="KW-0175">Coiled coil</keyword>
<dbReference type="Proteomes" id="UP001229244">
    <property type="component" value="Unassembled WGS sequence"/>
</dbReference>
<keyword evidence="3" id="KW-1185">Reference proteome</keyword>